<comment type="caution">
    <text evidence="7">The sequence shown here is derived from an EMBL/GenBank/DDBJ whole genome shotgun (WGS) entry which is preliminary data.</text>
</comment>
<keyword evidence="4 5" id="KW-0732">Signal</keyword>
<reference evidence="7 8" key="1">
    <citation type="submission" date="2020-10" db="EMBL/GenBank/DDBJ databases">
        <title>Aquamicrobium zhengzhouensis sp. nov., a exopolysaccharide producing bacterium isolated from farmland soil.</title>
        <authorList>
            <person name="Wang X."/>
        </authorList>
    </citation>
    <scope>NUCLEOTIDE SEQUENCE [LARGE SCALE GENOMIC DNA]</scope>
    <source>
        <strain evidence="8">cd-1</strain>
    </source>
</reference>
<dbReference type="Gene3D" id="3.90.76.10">
    <property type="entry name" value="Dipeptide-binding Protein, Domain 1"/>
    <property type="match status" value="1"/>
</dbReference>
<dbReference type="NCBIfam" id="TIGR01409">
    <property type="entry name" value="TAT_signal_seq"/>
    <property type="match status" value="1"/>
</dbReference>
<organism evidence="7 8">
    <name type="scientific">Aquamicrobium zhengzhouense</name>
    <dbReference type="NCBI Taxonomy" id="2781738"/>
    <lineage>
        <taxon>Bacteria</taxon>
        <taxon>Pseudomonadati</taxon>
        <taxon>Pseudomonadota</taxon>
        <taxon>Alphaproteobacteria</taxon>
        <taxon>Hyphomicrobiales</taxon>
        <taxon>Phyllobacteriaceae</taxon>
        <taxon>Aquamicrobium</taxon>
    </lineage>
</organism>
<dbReference type="RefSeq" id="WP_198476615.1">
    <property type="nucleotide sequence ID" value="NZ_JADGMQ010000007.1"/>
</dbReference>
<evidence type="ECO:0000256" key="3">
    <source>
        <dbReference type="ARBA" id="ARBA00022448"/>
    </source>
</evidence>
<dbReference type="PROSITE" id="PS51318">
    <property type="entry name" value="TAT"/>
    <property type="match status" value="1"/>
</dbReference>
<keyword evidence="8" id="KW-1185">Reference proteome</keyword>
<dbReference type="CDD" id="cd08503">
    <property type="entry name" value="PBP2_NikA_DppA_OppA_like_17"/>
    <property type="match status" value="1"/>
</dbReference>
<dbReference type="PIRSF" id="PIRSF002741">
    <property type="entry name" value="MppA"/>
    <property type="match status" value="1"/>
</dbReference>
<proteinExistence type="inferred from homology"/>
<accession>A0ABS0SD37</accession>
<comment type="similarity">
    <text evidence="2">Belongs to the bacterial solute-binding protein 5 family.</text>
</comment>
<dbReference type="PANTHER" id="PTHR30290:SF10">
    <property type="entry name" value="PERIPLASMIC OLIGOPEPTIDE-BINDING PROTEIN-RELATED"/>
    <property type="match status" value="1"/>
</dbReference>
<evidence type="ECO:0000256" key="1">
    <source>
        <dbReference type="ARBA" id="ARBA00004418"/>
    </source>
</evidence>
<evidence type="ECO:0000259" key="6">
    <source>
        <dbReference type="Pfam" id="PF00496"/>
    </source>
</evidence>
<dbReference type="EMBL" id="JADGMQ010000007">
    <property type="protein sequence ID" value="MBI1621214.1"/>
    <property type="molecule type" value="Genomic_DNA"/>
</dbReference>
<dbReference type="InterPro" id="IPR039424">
    <property type="entry name" value="SBP_5"/>
</dbReference>
<dbReference type="Gene3D" id="3.40.190.10">
    <property type="entry name" value="Periplasmic binding protein-like II"/>
    <property type="match status" value="1"/>
</dbReference>
<name>A0ABS0SD37_9HYPH</name>
<dbReference type="InterPro" id="IPR006311">
    <property type="entry name" value="TAT_signal"/>
</dbReference>
<dbReference type="Gene3D" id="3.10.105.10">
    <property type="entry name" value="Dipeptide-binding Protein, Domain 3"/>
    <property type="match status" value="1"/>
</dbReference>
<dbReference type="InterPro" id="IPR030678">
    <property type="entry name" value="Peptide/Ni-bd"/>
</dbReference>
<dbReference type="Proteomes" id="UP000601789">
    <property type="component" value="Unassembled WGS sequence"/>
</dbReference>
<dbReference type="InterPro" id="IPR019546">
    <property type="entry name" value="TAT_signal_bac_arc"/>
</dbReference>
<feature type="domain" description="Solute-binding protein family 5" evidence="6">
    <location>
        <begin position="91"/>
        <end position="438"/>
    </location>
</feature>
<protein>
    <submittedName>
        <fullName evidence="7">Twin-arginine translocation signal domain-containing protein</fullName>
    </submittedName>
</protein>
<dbReference type="SUPFAM" id="SSF53850">
    <property type="entry name" value="Periplasmic binding protein-like II"/>
    <property type="match status" value="1"/>
</dbReference>
<evidence type="ECO:0000313" key="7">
    <source>
        <dbReference type="EMBL" id="MBI1621214.1"/>
    </source>
</evidence>
<dbReference type="Pfam" id="PF00496">
    <property type="entry name" value="SBP_bac_5"/>
    <property type="match status" value="1"/>
</dbReference>
<gene>
    <name evidence="7" type="ORF">IOD40_11130</name>
</gene>
<comment type="subcellular location">
    <subcellularLocation>
        <location evidence="1">Periplasm</location>
    </subcellularLocation>
</comment>
<feature type="signal peptide" evidence="5">
    <location>
        <begin position="1"/>
        <end position="38"/>
    </location>
</feature>
<dbReference type="InterPro" id="IPR000914">
    <property type="entry name" value="SBP_5_dom"/>
</dbReference>
<evidence type="ECO:0000256" key="5">
    <source>
        <dbReference type="SAM" id="SignalP"/>
    </source>
</evidence>
<feature type="chain" id="PRO_5046777742" evidence="5">
    <location>
        <begin position="39"/>
        <end position="520"/>
    </location>
</feature>
<dbReference type="PANTHER" id="PTHR30290">
    <property type="entry name" value="PERIPLASMIC BINDING COMPONENT OF ABC TRANSPORTER"/>
    <property type="match status" value="1"/>
</dbReference>
<evidence type="ECO:0000256" key="4">
    <source>
        <dbReference type="ARBA" id="ARBA00022729"/>
    </source>
</evidence>
<evidence type="ECO:0000313" key="8">
    <source>
        <dbReference type="Proteomes" id="UP000601789"/>
    </source>
</evidence>
<keyword evidence="3" id="KW-0813">Transport</keyword>
<evidence type="ECO:0000256" key="2">
    <source>
        <dbReference type="ARBA" id="ARBA00005695"/>
    </source>
</evidence>
<sequence length="520" mass="56545">MSRFSDPFSVTRRGFLYGSALVGATAATGLLSASPARAQTPVHGGTLRMGLAGGASADTLDPALASASVMFTICHCWGDTLVESDPETGEPLPSLAESWTPSADATEWTFKIRQDVSFHNGKPMTIADVVATLRRHADEGSQSGALGLFSGVSAIEDRGGDLVITLKEANADLPLVLTDYHLQIQPDGGTGDPNAAIGTGPYKLVAFEPGIRAAFERNADDWRDDRGFVDSVEIIVMNDTTARMSALSAGQVDFINLVDPKVVPLLSRGNVEILQTSGKGFYSFLMHCDTAPFDNNDLRMALKYAIDREAILTQVLGGFGTIGNDYPVNANYALAPTEIEQRVFDPDKAAFHFKKSGHDGPILLRTSDAAFPGAVDAAQLFQQSAAQAGIQLEVRREPADGYWSEVWNKQPFCASYWGGRPTQDSRYSTSYVSNAEWNDTRFMRPDFDRMAVEARGELDEEKRRALYRDMALMIHNEGGLILPVFNDYVNAGSRRLKGYVHDIGNDISNGRIASRVWLEG</sequence>